<dbReference type="SUPFAM" id="SSF81321">
    <property type="entry name" value="Family A G protein-coupled receptor-like"/>
    <property type="match status" value="1"/>
</dbReference>
<keyword evidence="1" id="KW-1133">Transmembrane helix</keyword>
<dbReference type="PANTHER" id="PTHR46178">
    <property type="entry name" value="SEVEN TM RECEPTOR"/>
    <property type="match status" value="1"/>
</dbReference>
<proteinExistence type="predicted"/>
<keyword evidence="1" id="KW-0472">Membrane</keyword>
<dbReference type="PANTHER" id="PTHR46178:SF10">
    <property type="entry name" value="SEVEN TM RECEPTOR"/>
    <property type="match status" value="1"/>
</dbReference>
<reference evidence="3" key="1">
    <citation type="submission" date="2016-11" db="UniProtKB">
        <authorList>
            <consortium name="WormBaseParasite"/>
        </authorList>
    </citation>
    <scope>IDENTIFICATION</scope>
</reference>
<protein>
    <submittedName>
        <fullName evidence="3">Seven TM Receptor</fullName>
    </submittedName>
</protein>
<evidence type="ECO:0000256" key="1">
    <source>
        <dbReference type="SAM" id="Phobius"/>
    </source>
</evidence>
<dbReference type="InterPro" id="IPR019428">
    <property type="entry name" value="7TM_GPCR_serpentine_rcpt_Str"/>
</dbReference>
<feature type="transmembrane region" description="Helical" evidence="1">
    <location>
        <begin position="12"/>
        <end position="31"/>
    </location>
</feature>
<dbReference type="Proteomes" id="UP000095282">
    <property type="component" value="Unplaced"/>
</dbReference>
<feature type="transmembrane region" description="Helical" evidence="1">
    <location>
        <begin position="265"/>
        <end position="289"/>
    </location>
</feature>
<feature type="transmembrane region" description="Helical" evidence="1">
    <location>
        <begin position="129"/>
        <end position="152"/>
    </location>
</feature>
<sequence>MTRFFVLSDTFTKLGVFTASFSNFFLIYLTIFHIKQIGGTFKYMVLVLALTGIAFSSWELIARPFTHNYNRAFILFSLNTWILDSEGFLQVAVAIYAGFYLFILAFFAEQFVFRYLSLVNPLMTKAFGGFGVVGWIGYPFLCGVIYCLLLLWSGDPDQFSDDYLRFVIESEHFIGCVSPIYSTFFRETFADIYGMNIETTARFIFTPYAADDSFRWRNLSFMMGGGFLLTSQYFIIMYCGVRMHLAMRKELGNFSVPNRRLQKQFFRALIVQTLVPTCLFVLPALPILLGPLFDFEWNVQTGGIMALLSIYPPIDTFVFIMIVSEYRRVIGEFFCRRKKISSKSTEVFVLV</sequence>
<feature type="transmembrane region" description="Helical" evidence="1">
    <location>
        <begin position="221"/>
        <end position="245"/>
    </location>
</feature>
<feature type="transmembrane region" description="Helical" evidence="1">
    <location>
        <begin position="87"/>
        <end position="108"/>
    </location>
</feature>
<name>A0A1I7T7L2_9PELO</name>
<accession>A0A1I7T7L2</accession>
<organism evidence="2 3">
    <name type="scientific">Caenorhabditis tropicalis</name>
    <dbReference type="NCBI Taxonomy" id="1561998"/>
    <lineage>
        <taxon>Eukaryota</taxon>
        <taxon>Metazoa</taxon>
        <taxon>Ecdysozoa</taxon>
        <taxon>Nematoda</taxon>
        <taxon>Chromadorea</taxon>
        <taxon>Rhabditida</taxon>
        <taxon>Rhabditina</taxon>
        <taxon>Rhabditomorpha</taxon>
        <taxon>Rhabditoidea</taxon>
        <taxon>Rhabditidae</taxon>
        <taxon>Peloderinae</taxon>
        <taxon>Caenorhabditis</taxon>
    </lineage>
</organism>
<dbReference type="STRING" id="1561998.A0A1I7T7L2"/>
<evidence type="ECO:0000313" key="3">
    <source>
        <dbReference type="WBParaSite" id="Csp11.Scaffold533.g3198.t1"/>
    </source>
</evidence>
<feature type="transmembrane region" description="Helical" evidence="1">
    <location>
        <begin position="43"/>
        <end position="61"/>
    </location>
</feature>
<dbReference type="WBParaSite" id="Csp11.Scaffold533.g3198.t1">
    <property type="protein sequence ID" value="Csp11.Scaffold533.g3198.t1"/>
    <property type="gene ID" value="Csp11.Scaffold533.g3198"/>
</dbReference>
<dbReference type="AlphaFoldDB" id="A0A1I7T7L2"/>
<keyword evidence="2" id="KW-1185">Reference proteome</keyword>
<keyword evidence="1" id="KW-0812">Transmembrane</keyword>
<evidence type="ECO:0000313" key="2">
    <source>
        <dbReference type="Proteomes" id="UP000095282"/>
    </source>
</evidence>
<dbReference type="Pfam" id="PF10326">
    <property type="entry name" value="7TM_GPCR_Str"/>
    <property type="match status" value="2"/>
</dbReference>
<feature type="transmembrane region" description="Helical" evidence="1">
    <location>
        <begin position="301"/>
        <end position="323"/>
    </location>
</feature>